<dbReference type="InterPro" id="IPR003616">
    <property type="entry name" value="Post-SET_dom"/>
</dbReference>
<evidence type="ECO:0000259" key="3">
    <source>
        <dbReference type="PROSITE" id="PS50280"/>
    </source>
</evidence>
<dbReference type="GO" id="GO:0016740">
    <property type="term" value="F:transferase activity"/>
    <property type="evidence" value="ECO:0007669"/>
    <property type="project" value="UniProtKB-KW"/>
</dbReference>
<dbReference type="EMBL" id="BNAP01000045">
    <property type="protein sequence ID" value="GHH04693.1"/>
    <property type="molecule type" value="Genomic_DNA"/>
</dbReference>
<feature type="domain" description="Post-SET" evidence="4">
    <location>
        <begin position="121"/>
        <end position="137"/>
    </location>
</feature>
<dbReference type="InterPro" id="IPR001214">
    <property type="entry name" value="SET_dom"/>
</dbReference>
<reference evidence="5" key="1">
    <citation type="journal article" date="2014" name="Int. J. Syst. Evol. Microbiol.">
        <title>Complete genome sequence of Corynebacterium casei LMG S-19264T (=DSM 44701T), isolated from a smear-ripened cheese.</title>
        <authorList>
            <consortium name="US DOE Joint Genome Institute (JGI-PGF)"/>
            <person name="Walter F."/>
            <person name="Albersmeier A."/>
            <person name="Kalinowski J."/>
            <person name="Ruckert C."/>
        </authorList>
    </citation>
    <scope>NUCLEOTIDE SEQUENCE</scope>
    <source>
        <strain evidence="5">CGMCC 1.7081</strain>
    </source>
</reference>
<dbReference type="SMART" id="SM00317">
    <property type="entry name" value="SET"/>
    <property type="match status" value="1"/>
</dbReference>
<organism evidence="5 6">
    <name type="scientific">Pseudodonghicola xiamenensis</name>
    <dbReference type="NCBI Taxonomy" id="337702"/>
    <lineage>
        <taxon>Bacteria</taxon>
        <taxon>Pseudomonadati</taxon>
        <taxon>Pseudomonadota</taxon>
        <taxon>Alphaproteobacteria</taxon>
        <taxon>Rhodobacterales</taxon>
        <taxon>Paracoccaceae</taxon>
        <taxon>Pseudodonghicola</taxon>
    </lineage>
</organism>
<dbReference type="PANTHER" id="PTHR12350">
    <property type="entry name" value="HISTONE-LYSINE N-METHYLTRANSFERASE-RELATED"/>
    <property type="match status" value="1"/>
</dbReference>
<proteinExistence type="predicted"/>
<accession>A0A8J3MEK2</accession>
<keyword evidence="2" id="KW-0949">S-adenosyl-L-methionine</keyword>
<feature type="domain" description="SET" evidence="3">
    <location>
        <begin position="7"/>
        <end position="114"/>
    </location>
</feature>
<dbReference type="Pfam" id="PF00856">
    <property type="entry name" value="SET"/>
    <property type="match status" value="1"/>
</dbReference>
<dbReference type="PROSITE" id="PS50280">
    <property type="entry name" value="SET"/>
    <property type="match status" value="1"/>
</dbReference>
<dbReference type="PROSITE" id="PS50868">
    <property type="entry name" value="POST_SET"/>
    <property type="match status" value="1"/>
</dbReference>
<evidence type="ECO:0008006" key="7">
    <source>
        <dbReference type="Google" id="ProtNLM"/>
    </source>
</evidence>
<evidence type="ECO:0000313" key="6">
    <source>
        <dbReference type="Proteomes" id="UP000611500"/>
    </source>
</evidence>
<evidence type="ECO:0000313" key="5">
    <source>
        <dbReference type="EMBL" id="GHH04693.1"/>
    </source>
</evidence>
<name>A0A8J3MEK2_9RHOB</name>
<dbReference type="SUPFAM" id="SSF82199">
    <property type="entry name" value="SET domain"/>
    <property type="match status" value="1"/>
</dbReference>
<dbReference type="PANTHER" id="PTHR12350:SF19">
    <property type="entry name" value="SET DOMAIN-CONTAINING PROTEIN"/>
    <property type="match status" value="1"/>
</dbReference>
<gene>
    <name evidence="5" type="ORF">GCM10010961_43260</name>
</gene>
<dbReference type="InterPro" id="IPR046341">
    <property type="entry name" value="SET_dom_sf"/>
</dbReference>
<dbReference type="RefSeq" id="WP_028095431.1">
    <property type="nucleotide sequence ID" value="NZ_BNAP01000045.1"/>
</dbReference>
<comment type="caution">
    <text evidence="5">The sequence shown here is derived from an EMBL/GenBank/DDBJ whole genome shotgun (WGS) entry which is preliminary data.</text>
</comment>
<evidence type="ECO:0000256" key="1">
    <source>
        <dbReference type="ARBA" id="ARBA00022679"/>
    </source>
</evidence>
<dbReference type="AlphaFoldDB" id="A0A8J3MEK2"/>
<evidence type="ECO:0000256" key="2">
    <source>
        <dbReference type="ARBA" id="ARBA00022691"/>
    </source>
</evidence>
<sequence length="167" mass="18800">MTTWFSDKVEKRGSEIEGRGLFCVASIQAGETVVVKGGHVFDRKKRDALAKTLGPAEIQIDDHLFIGPVTQEEREASMMCLNHSCDPNVQIVGQITFRAMRDIDPGEELTFDYATGDDDDWEMECACGAPCCRGQVSGRDWKMPELQRRYAGKFSDYLQRRLTKQSA</sequence>
<reference evidence="5" key="2">
    <citation type="submission" date="2020-09" db="EMBL/GenBank/DDBJ databases">
        <authorList>
            <person name="Sun Q."/>
            <person name="Zhou Y."/>
        </authorList>
    </citation>
    <scope>NUCLEOTIDE SEQUENCE</scope>
    <source>
        <strain evidence="5">CGMCC 1.7081</strain>
    </source>
</reference>
<protein>
    <recommendedName>
        <fullName evidence="7">SET domain-containing protein</fullName>
    </recommendedName>
</protein>
<dbReference type="Gene3D" id="2.170.270.10">
    <property type="entry name" value="SET domain"/>
    <property type="match status" value="1"/>
</dbReference>
<keyword evidence="1" id="KW-0808">Transferase</keyword>
<evidence type="ECO:0000259" key="4">
    <source>
        <dbReference type="PROSITE" id="PS50868"/>
    </source>
</evidence>
<keyword evidence="6" id="KW-1185">Reference proteome</keyword>
<dbReference type="InterPro" id="IPR053201">
    <property type="entry name" value="Flavunoidine_N-MTase"/>
</dbReference>
<dbReference type="Proteomes" id="UP000611500">
    <property type="component" value="Unassembled WGS sequence"/>
</dbReference>